<dbReference type="AlphaFoldDB" id="A0A1X6WWL1"/>
<evidence type="ECO:0000256" key="1">
    <source>
        <dbReference type="ARBA" id="ARBA00022763"/>
    </source>
</evidence>
<dbReference type="InterPro" id="IPR038726">
    <property type="entry name" value="PDDEXK_AddAB-type"/>
</dbReference>
<feature type="domain" description="PD-(D/E)XK endonuclease-like" evidence="5">
    <location>
        <begin position="648"/>
        <end position="960"/>
    </location>
</feature>
<keyword evidence="7" id="KW-1185">Reference proteome</keyword>
<feature type="region of interest" description="Disordered" evidence="4">
    <location>
        <begin position="605"/>
        <end position="631"/>
    </location>
</feature>
<dbReference type="Proteomes" id="UP000195981">
    <property type="component" value="Unassembled WGS sequence"/>
</dbReference>
<sequence length="967" mass="102108">MDIEFGWCLDGATWADAATASDGPDKAGAALGRIRLGPRGLLRLMQTRLGLSHPGADPAVRIAQHLASVLGADHAWCRRSLAVDPWATARELLALRDAAVEAGWNPFAHEGPLPPRLDALRAVERARRETGAVLSAGVADDLVEVLDLLASEPGWPLGITSLTCQERPEDLPGLWGALLSALADAGVPLTVQSGAPSAPPRLEIIRCDDEWEAATVAARFVAGFGGNGPAALLATEDTIALDAQLHRRGRPAVGRAQGGQDRARQQILPLFLALAIAPVDVHQLAALLDLRVVDAPEPGAQPIGLVPARARAALLSALAQEPGVGGEAWRSALDSLRREAEASPGDRAAVTAHEAARAIDELVRSPLPAQDARPSALRARLPWLRDRLRAVGHLDTALTPTITQITAFDQVLTLLEDSPLSPRMLQGIVASCGGTAPSPFARREAGGPPVALRPAHLQARGGAVLWWGATESRTAPPTVWDADEIAVLRKAGASPADPQAAARLETAADLRGLASAGTLVVVHADRRLETDQPLTSLLAHLATGAIAAQGGDAGAAVSEDPDADASASAEAAEVEKRLEARTRTPQDLASGPVWELAGSRLDLAPAAEEENVEATRSRIGPGDSADAASARDLSRTAGARLDHLLPERLSYSQAETLIGCRQKWTYRYGLGLRPGSASDLPTGNRMIGTLVHAVVERLVRERDAAGATGAASPWPPDAAAIGAAFDALVPHLASELDLPGRSVLRARVRDTVLRSLAAFFGALDAAGHRIVDVETGFDEPLPLTVDGAPRTVAFRGARDVDTVDAAGHRGVIDLKWTDSRTKHAELYDRGEAIQLASYAWSIDRDGADVGAEPPSLAYFLLQQGEFVSEDTDLDGRRRTPFDPSDAWRRLVAEVEAACAEVGTGRFSARPAQELLDRGMDLGTPWKARHRVLEEVASVEHDAGGIWIDARCDYCEFTTLCGIGKDLS</sequence>
<organism evidence="6 7">
    <name type="scientific">Brachybacterium nesterenkovii</name>
    <dbReference type="NCBI Taxonomy" id="47847"/>
    <lineage>
        <taxon>Bacteria</taxon>
        <taxon>Bacillati</taxon>
        <taxon>Actinomycetota</taxon>
        <taxon>Actinomycetes</taxon>
        <taxon>Micrococcales</taxon>
        <taxon>Dermabacteraceae</taxon>
        <taxon>Brachybacterium</taxon>
    </lineage>
</organism>
<evidence type="ECO:0000256" key="3">
    <source>
        <dbReference type="ARBA" id="ARBA00023204"/>
    </source>
</evidence>
<protein>
    <recommendedName>
        <fullName evidence="5">PD-(D/E)XK endonuclease-like domain-containing protein</fullName>
    </recommendedName>
</protein>
<keyword evidence="2" id="KW-0067">ATP-binding</keyword>
<feature type="compositionally biased region" description="Basic and acidic residues" evidence="4">
    <location>
        <begin position="573"/>
        <end position="584"/>
    </location>
</feature>
<proteinExistence type="predicted"/>
<dbReference type="Gene3D" id="3.90.320.10">
    <property type="match status" value="1"/>
</dbReference>
<evidence type="ECO:0000256" key="4">
    <source>
        <dbReference type="SAM" id="MobiDB-lite"/>
    </source>
</evidence>
<keyword evidence="1" id="KW-0227">DNA damage</keyword>
<evidence type="ECO:0000313" key="6">
    <source>
        <dbReference type="EMBL" id="SLM89985.1"/>
    </source>
</evidence>
<dbReference type="RefSeq" id="WP_087103036.1">
    <property type="nucleotide sequence ID" value="NZ_FWFG01000040.1"/>
</dbReference>
<feature type="region of interest" description="Disordered" evidence="4">
    <location>
        <begin position="552"/>
        <end position="591"/>
    </location>
</feature>
<keyword evidence="2" id="KW-0347">Helicase</keyword>
<dbReference type="InterPro" id="IPR011604">
    <property type="entry name" value="PDDEXK-like_dom_sf"/>
</dbReference>
<keyword evidence="3" id="KW-0234">DNA repair</keyword>
<evidence type="ECO:0000313" key="7">
    <source>
        <dbReference type="Proteomes" id="UP000195981"/>
    </source>
</evidence>
<dbReference type="GO" id="GO:0006281">
    <property type="term" value="P:DNA repair"/>
    <property type="evidence" value="ECO:0007669"/>
    <property type="project" value="UniProtKB-KW"/>
</dbReference>
<dbReference type="GO" id="GO:0004386">
    <property type="term" value="F:helicase activity"/>
    <property type="evidence" value="ECO:0007669"/>
    <property type="project" value="UniProtKB-KW"/>
</dbReference>
<keyword evidence="2" id="KW-0378">Hydrolase</keyword>
<feature type="compositionally biased region" description="Low complexity" evidence="4">
    <location>
        <begin position="552"/>
        <end position="571"/>
    </location>
</feature>
<accession>A0A1X6WWL1</accession>
<dbReference type="EMBL" id="FWFG01000040">
    <property type="protein sequence ID" value="SLM89985.1"/>
    <property type="molecule type" value="Genomic_DNA"/>
</dbReference>
<dbReference type="Pfam" id="PF12705">
    <property type="entry name" value="PDDEXK_1"/>
    <property type="match status" value="1"/>
</dbReference>
<reference evidence="6 7" key="1">
    <citation type="submission" date="2017-02" db="EMBL/GenBank/DDBJ databases">
        <authorList>
            <person name="Peterson S.W."/>
        </authorList>
    </citation>
    <scope>NUCLEOTIDE SEQUENCE [LARGE SCALE GENOMIC DNA]</scope>
    <source>
        <strain evidence="6 7">CIP104813</strain>
    </source>
</reference>
<evidence type="ECO:0000259" key="5">
    <source>
        <dbReference type="Pfam" id="PF12705"/>
    </source>
</evidence>
<keyword evidence="2" id="KW-0547">Nucleotide-binding</keyword>
<gene>
    <name evidence="6" type="ORF">FM110_04405</name>
</gene>
<evidence type="ECO:0000256" key="2">
    <source>
        <dbReference type="ARBA" id="ARBA00022806"/>
    </source>
</evidence>
<name>A0A1X6WWL1_9MICO</name>
<dbReference type="OrthoDB" id="1488830at2"/>